<keyword evidence="1" id="KW-1133">Transmembrane helix</keyword>
<comment type="caution">
    <text evidence="3">The sequence shown here is derived from an EMBL/GenBank/DDBJ whole genome shotgun (WGS) entry which is preliminary data.</text>
</comment>
<feature type="transmembrane region" description="Helical" evidence="1">
    <location>
        <begin position="65"/>
        <end position="98"/>
    </location>
</feature>
<keyword evidence="1" id="KW-0812">Transmembrane</keyword>
<dbReference type="GO" id="GO:0080120">
    <property type="term" value="P:CAAX-box protein maturation"/>
    <property type="evidence" value="ECO:0007669"/>
    <property type="project" value="UniProtKB-ARBA"/>
</dbReference>
<feature type="transmembrane region" description="Helical" evidence="1">
    <location>
        <begin position="237"/>
        <end position="260"/>
    </location>
</feature>
<dbReference type="GO" id="GO:0004175">
    <property type="term" value="F:endopeptidase activity"/>
    <property type="evidence" value="ECO:0007669"/>
    <property type="project" value="UniProtKB-ARBA"/>
</dbReference>
<feature type="transmembrane region" description="Helical" evidence="1">
    <location>
        <begin position="135"/>
        <end position="166"/>
    </location>
</feature>
<feature type="transmembrane region" description="Helical" evidence="1">
    <location>
        <begin position="211"/>
        <end position="230"/>
    </location>
</feature>
<dbReference type="EMBL" id="NAEP01000034">
    <property type="protein sequence ID" value="PDQ35388.1"/>
    <property type="molecule type" value="Genomic_DNA"/>
</dbReference>
<keyword evidence="1" id="KW-0472">Membrane</keyword>
<evidence type="ECO:0000313" key="3">
    <source>
        <dbReference type="EMBL" id="PDQ35388.1"/>
    </source>
</evidence>
<accession>A0A2A6FRT9</accession>
<dbReference type="Pfam" id="PF02517">
    <property type="entry name" value="Rce1-like"/>
    <property type="match status" value="1"/>
</dbReference>
<dbReference type="Proteomes" id="UP000219994">
    <property type="component" value="Unassembled WGS sequence"/>
</dbReference>
<name>A0A2A6FRT9_9MICO</name>
<dbReference type="InterPro" id="IPR003675">
    <property type="entry name" value="Rce1/LyrA-like_dom"/>
</dbReference>
<evidence type="ECO:0000256" key="1">
    <source>
        <dbReference type="SAM" id="Phobius"/>
    </source>
</evidence>
<organism evidence="3 4">
    <name type="scientific">Candidatus Lumbricidiphila eiseniae</name>
    <dbReference type="NCBI Taxonomy" id="1969409"/>
    <lineage>
        <taxon>Bacteria</taxon>
        <taxon>Bacillati</taxon>
        <taxon>Actinomycetota</taxon>
        <taxon>Actinomycetes</taxon>
        <taxon>Micrococcales</taxon>
        <taxon>Microbacteriaceae</taxon>
        <taxon>Candidatus Lumbricidiphila</taxon>
    </lineage>
</organism>
<evidence type="ECO:0000259" key="2">
    <source>
        <dbReference type="Pfam" id="PF02517"/>
    </source>
</evidence>
<evidence type="ECO:0000313" key="4">
    <source>
        <dbReference type="Proteomes" id="UP000219994"/>
    </source>
</evidence>
<feature type="domain" description="CAAX prenyl protease 2/Lysostaphin resistance protein A-like" evidence="2">
    <location>
        <begin position="155"/>
        <end position="249"/>
    </location>
</feature>
<dbReference type="AlphaFoldDB" id="A0A2A6FRT9"/>
<feature type="transmembrane region" description="Helical" evidence="1">
    <location>
        <begin position="110"/>
        <end position="129"/>
    </location>
</feature>
<sequence length="261" mass="27888">MQVARVATSAGRRRGRVFLAATGALLVAAGQAAAGWSMVIGFAVSAVGALILLLVGGQENRRQRIVFLTLVVAFLLGATPLALASPLFAPVLIIALWPKKERFDASAGKALLVGGLVAIPCVFVVFVWWTSQTSIVFYFFLPNWAVSSVPVFVPIALCGIAAAFNSTWEELLWRKLLVENMPGARKWSRVTSVAVLSILFGLAHTHSLPSGLAGVIMTGVFAAVVHTLVLTLRRGMLAALIAHFIADFVLLLLITFGFTYD</sequence>
<gene>
    <name evidence="3" type="ORF">B5766_06065</name>
</gene>
<proteinExistence type="predicted"/>
<protein>
    <recommendedName>
        <fullName evidence="2">CAAX prenyl protease 2/Lysostaphin resistance protein A-like domain-containing protein</fullName>
    </recommendedName>
</protein>
<reference evidence="4" key="1">
    <citation type="submission" date="2017-03" db="EMBL/GenBank/DDBJ databases">
        <authorList>
            <person name="Lund M.B."/>
        </authorList>
    </citation>
    <scope>NUCLEOTIDE SEQUENCE [LARGE SCALE GENOMIC DNA]</scope>
</reference>